<comment type="caution">
    <text evidence="1">The sequence shown here is derived from an EMBL/GenBank/DDBJ whole genome shotgun (WGS) entry which is preliminary data.</text>
</comment>
<gene>
    <name evidence="1" type="ORF">CLIB1444_03S11474</name>
</gene>
<dbReference type="EMBL" id="CALSDN010000003">
    <property type="protein sequence ID" value="CAH6720419.1"/>
    <property type="molecule type" value="Genomic_DNA"/>
</dbReference>
<keyword evidence="2" id="KW-1185">Reference proteome</keyword>
<accession>A0ACA9Y615</accession>
<dbReference type="Proteomes" id="UP001152531">
    <property type="component" value="Unassembled WGS sequence"/>
</dbReference>
<reference evidence="1" key="1">
    <citation type="submission" date="2022-06" db="EMBL/GenBank/DDBJ databases">
        <authorList>
            <person name="Legras J.-L."/>
            <person name="Devillers H."/>
            <person name="Grondin C."/>
        </authorList>
    </citation>
    <scope>NUCLEOTIDE SEQUENCE</scope>
    <source>
        <strain evidence="1">CLIB 1444</strain>
    </source>
</reference>
<organism evidence="1 2">
    <name type="scientific">[Candida] jaroonii</name>
    <dbReference type="NCBI Taxonomy" id="467808"/>
    <lineage>
        <taxon>Eukaryota</taxon>
        <taxon>Fungi</taxon>
        <taxon>Dikarya</taxon>
        <taxon>Ascomycota</taxon>
        <taxon>Saccharomycotina</taxon>
        <taxon>Pichiomycetes</taxon>
        <taxon>Debaryomycetaceae</taxon>
        <taxon>Yamadazyma</taxon>
    </lineage>
</organism>
<evidence type="ECO:0000313" key="2">
    <source>
        <dbReference type="Proteomes" id="UP001152531"/>
    </source>
</evidence>
<name>A0ACA9Y615_9ASCO</name>
<evidence type="ECO:0000313" key="1">
    <source>
        <dbReference type="EMBL" id="CAH6720419.1"/>
    </source>
</evidence>
<sequence length="597" mass="67801">MNFWVFLSLLWVSLAHQYYNESLEITPLPRNNLLAQFEFEVKSLPQEIKYHENGTESSTTHYTYFPRSVGPLLENSNTRELHLRFTQGWWDAELWGKVPSDGKKSGGTGVELWAIIEAPSSSQALKHWYKLSKSLSGFFCASLNFIDDSITTFPLSSFAEESFKADEANKLFLIRAALPSEPICTENLTPFLKLLPTRGKAGVSSLLDGHKIFDSLWHSMSIDIKTQCVDDVCNYQMDQSIYAIIDVPRCLRKHEEGAIAKPIQGENLRCDTTKDHDIWKCFPLGLPTELNYDLETIFGRPIRGSCFTDEVSPVKVNFKDGWKIDIKEGLNINTLSSDHPIYEIKGTKPVNIDFNISNTTNIPKIEAAPLIVSRSLTGYSQDKGGFRVSFTNTQDNEVKFIYFESLPWFTRLYLNTLRATVDGKEVDFSDYVHLKHYLPAIDRKRPSHMELEVIIPAHKTLILNYKFDKSLLLYAEYPPDANHGFSVEPAVITVFNDSGKLFELRTTSSLITLPTPDFSMPYNVIILTGTVMSLAFGSVVNLLIKDIITEEEYEKLAAQGKLQKLIAKIRFRIKFVVTTIKNIIFNVKSLIASLVRK</sequence>
<proteinExistence type="predicted"/>
<protein>
    <submittedName>
        <fullName evidence="1">GPI transamidase component Gpi16p</fullName>
    </submittedName>
</protein>